<dbReference type="InterPro" id="IPR051534">
    <property type="entry name" value="CBASS_pafABC_assoc_protein"/>
</dbReference>
<reference evidence="4 5" key="1">
    <citation type="submission" date="2016-10" db="EMBL/GenBank/DDBJ databases">
        <authorList>
            <person name="de Groot N.N."/>
        </authorList>
    </citation>
    <scope>NUCLEOTIDE SEQUENCE [LARGE SCALE GENOMIC DNA]</scope>
    <source>
        <strain evidence="4 5">DSM 44945</strain>
    </source>
</reference>
<dbReference type="PROSITE" id="PS51000">
    <property type="entry name" value="HTH_DEOR_2"/>
    <property type="match status" value="1"/>
</dbReference>
<dbReference type="PANTHER" id="PTHR34580:SF1">
    <property type="entry name" value="PROTEIN PAFC"/>
    <property type="match status" value="1"/>
</dbReference>
<protein>
    <submittedName>
        <fullName evidence="4">Predicted DNA-binding transcriptional regulator YafY, contains an HTH and WYL domains</fullName>
    </submittedName>
</protein>
<dbReference type="SUPFAM" id="SSF46785">
    <property type="entry name" value="Winged helix' DNA-binding domain"/>
    <property type="match status" value="1"/>
</dbReference>
<dbReference type="PANTHER" id="PTHR34580">
    <property type="match status" value="1"/>
</dbReference>
<dbReference type="EMBL" id="FOOK01000013">
    <property type="protein sequence ID" value="SFG04622.1"/>
    <property type="molecule type" value="Genomic_DNA"/>
</dbReference>
<keyword evidence="2" id="KW-0804">Transcription</keyword>
<dbReference type="InterPro" id="IPR036388">
    <property type="entry name" value="WH-like_DNA-bd_sf"/>
</dbReference>
<dbReference type="GO" id="GO:0003677">
    <property type="term" value="F:DNA binding"/>
    <property type="evidence" value="ECO:0007669"/>
    <property type="project" value="UniProtKB-KW"/>
</dbReference>
<sequence length="321" mass="37434">MRGDRLLALLLLLQRRGKVTTRELAEELEVSSRTVLRDLNALSALGIPVVADRGKNGGWRLLDEYRKTLLTLTAEEIASLFLPFPESLLRDLGIDRPFRIARQKLFPHLPSPAEPRAQKLWDRIHIDLEPWKEKIEKPEWMTPVLQAVWEERKLRIDYERADGKRKTRTVNPLGLVARGRGWYLVAADGEGEIRSYRLSRIRFAEILQERFARPEGFEIASYWKRSKARFVANLPEYTVRAELSPDALRRIRFTGRFVRLLEEETPDARGWTPVTLRFDTEQEAAETLLGFHSQIRVLSPRSLRKKIREMAESVLKLYELE</sequence>
<dbReference type="RefSeq" id="WP_092038162.1">
    <property type="nucleotide sequence ID" value="NZ_FOOK01000013.1"/>
</dbReference>
<evidence type="ECO:0000313" key="4">
    <source>
        <dbReference type="EMBL" id="SFG04622.1"/>
    </source>
</evidence>
<dbReference type="Pfam" id="PF08279">
    <property type="entry name" value="HTH_11"/>
    <property type="match status" value="1"/>
</dbReference>
<dbReference type="SMART" id="SM00420">
    <property type="entry name" value="HTH_DEOR"/>
    <property type="match status" value="1"/>
</dbReference>
<organism evidence="4 5">
    <name type="scientific">Planifilum fulgidum</name>
    <dbReference type="NCBI Taxonomy" id="201973"/>
    <lineage>
        <taxon>Bacteria</taxon>
        <taxon>Bacillati</taxon>
        <taxon>Bacillota</taxon>
        <taxon>Bacilli</taxon>
        <taxon>Bacillales</taxon>
        <taxon>Thermoactinomycetaceae</taxon>
        <taxon>Planifilum</taxon>
    </lineage>
</organism>
<proteinExistence type="predicted"/>
<gene>
    <name evidence="4" type="ORF">SAMN04488025_11391</name>
</gene>
<dbReference type="STRING" id="201973.SAMN04488025_11391"/>
<dbReference type="PROSITE" id="PS52050">
    <property type="entry name" value="WYL"/>
    <property type="match status" value="1"/>
</dbReference>
<dbReference type="AlphaFoldDB" id="A0A1I2NLB3"/>
<dbReference type="GO" id="GO:0003700">
    <property type="term" value="F:DNA-binding transcription factor activity"/>
    <property type="evidence" value="ECO:0007669"/>
    <property type="project" value="InterPro"/>
</dbReference>
<name>A0A1I2NLB3_9BACL</name>
<evidence type="ECO:0000313" key="5">
    <source>
        <dbReference type="Proteomes" id="UP000198661"/>
    </source>
</evidence>
<dbReference type="Gene3D" id="1.10.10.10">
    <property type="entry name" value="Winged helix-like DNA-binding domain superfamily/Winged helix DNA-binding domain"/>
    <property type="match status" value="1"/>
</dbReference>
<feature type="domain" description="HTH deoR-type" evidence="3">
    <location>
        <begin position="2"/>
        <end position="57"/>
    </location>
</feature>
<keyword evidence="4" id="KW-0238">DNA-binding</keyword>
<dbReference type="Pfam" id="PF25583">
    <property type="entry name" value="WCX"/>
    <property type="match status" value="1"/>
</dbReference>
<dbReference type="InterPro" id="IPR057727">
    <property type="entry name" value="WCX_dom"/>
</dbReference>
<dbReference type="InterPro" id="IPR036390">
    <property type="entry name" value="WH_DNA-bd_sf"/>
</dbReference>
<dbReference type="InterPro" id="IPR001034">
    <property type="entry name" value="DeoR_HTH"/>
</dbReference>
<dbReference type="Pfam" id="PF13280">
    <property type="entry name" value="WYL"/>
    <property type="match status" value="1"/>
</dbReference>
<dbReference type="InterPro" id="IPR026881">
    <property type="entry name" value="WYL_dom"/>
</dbReference>
<dbReference type="InterPro" id="IPR028349">
    <property type="entry name" value="PafC-like"/>
</dbReference>
<evidence type="ECO:0000256" key="1">
    <source>
        <dbReference type="ARBA" id="ARBA00023015"/>
    </source>
</evidence>
<dbReference type="Proteomes" id="UP000198661">
    <property type="component" value="Unassembled WGS sequence"/>
</dbReference>
<accession>A0A1I2NLB3</accession>
<keyword evidence="1" id="KW-0805">Transcription regulation</keyword>
<evidence type="ECO:0000256" key="2">
    <source>
        <dbReference type="ARBA" id="ARBA00023163"/>
    </source>
</evidence>
<dbReference type="PIRSF" id="PIRSF016838">
    <property type="entry name" value="PafC"/>
    <property type="match status" value="1"/>
</dbReference>
<dbReference type="InterPro" id="IPR013196">
    <property type="entry name" value="HTH_11"/>
</dbReference>
<keyword evidence="5" id="KW-1185">Reference proteome</keyword>
<evidence type="ECO:0000259" key="3">
    <source>
        <dbReference type="PROSITE" id="PS51000"/>
    </source>
</evidence>
<dbReference type="OrthoDB" id="9815009at2"/>